<evidence type="ECO:0000313" key="5">
    <source>
        <dbReference type="Proteomes" id="UP000246004"/>
    </source>
</evidence>
<dbReference type="Proteomes" id="UP000217528">
    <property type="component" value="Unassembled WGS sequence"/>
</dbReference>
<evidence type="ECO:0000256" key="1">
    <source>
        <dbReference type="SAM" id="Phobius"/>
    </source>
</evidence>
<dbReference type="RefSeq" id="WP_095608752.1">
    <property type="nucleotide sequence ID" value="NZ_LMVN01000019.1"/>
</dbReference>
<evidence type="ECO:0000313" key="2">
    <source>
        <dbReference type="EMBL" id="PAV07381.1"/>
    </source>
</evidence>
<evidence type="ECO:0000313" key="4">
    <source>
        <dbReference type="Proteomes" id="UP000217528"/>
    </source>
</evidence>
<dbReference type="AlphaFoldDB" id="A0A2A2HCZ1"/>
<proteinExistence type="predicted"/>
<keyword evidence="4" id="KW-1185">Reference proteome</keyword>
<dbReference type="OrthoDB" id="82453at2157"/>
<keyword evidence="1" id="KW-1133">Transmembrane helix</keyword>
<sequence length="156" mass="18108">MNNKGQITLEYMLTIIIIITITTITTTTIIDQNEQNTIQNAAQIGAQNGADKNAYAIYYNDTYNTYYNENLKLLTSNEIKIIQITTTKTKNNTIKIHTKAHTTTLNTNEKQKASARINYYIRKNIMQTFNKKTSNIYYEPAYSNNYQIKTEEIQWV</sequence>
<comment type="caution">
    <text evidence="2">The sequence shown here is derived from an EMBL/GenBank/DDBJ whole genome shotgun (WGS) entry which is preliminary data.</text>
</comment>
<feature type="transmembrane region" description="Helical" evidence="1">
    <location>
        <begin position="12"/>
        <end position="30"/>
    </location>
</feature>
<dbReference type="EMBL" id="LWMS01000042">
    <property type="protein sequence ID" value="PWL07962.1"/>
    <property type="molecule type" value="Genomic_DNA"/>
</dbReference>
<organism evidence="2 4">
    <name type="scientific">Methanosphaera cuniculi</name>
    <dbReference type="NCBI Taxonomy" id="1077256"/>
    <lineage>
        <taxon>Archaea</taxon>
        <taxon>Methanobacteriati</taxon>
        <taxon>Methanobacteriota</taxon>
        <taxon>Methanomada group</taxon>
        <taxon>Methanobacteria</taxon>
        <taxon>Methanobacteriales</taxon>
        <taxon>Methanobacteriaceae</taxon>
        <taxon>Methanosphaera</taxon>
    </lineage>
</organism>
<keyword evidence="1" id="KW-0812">Transmembrane</keyword>
<gene>
    <name evidence="2" type="ORF">ASJ82_00630</name>
    <name evidence="3" type="ORF">MSCUN_12050</name>
</gene>
<dbReference type="EMBL" id="LMVN01000019">
    <property type="protein sequence ID" value="PAV07381.1"/>
    <property type="molecule type" value="Genomic_DNA"/>
</dbReference>
<protein>
    <recommendedName>
        <fullName evidence="6">Class III signal peptide</fullName>
    </recommendedName>
</protein>
<evidence type="ECO:0000313" key="3">
    <source>
        <dbReference type="EMBL" id="PWL07962.1"/>
    </source>
</evidence>
<keyword evidence="1" id="KW-0472">Membrane</keyword>
<dbReference type="Proteomes" id="UP000246004">
    <property type="component" value="Unassembled WGS sequence"/>
</dbReference>
<name>A0A2A2HCZ1_9EURY</name>
<reference evidence="3 5" key="1">
    <citation type="submission" date="2016-04" db="EMBL/GenBank/DDBJ databases">
        <title>Genome sequence of Methanosphaera cuniculi DSM 4103.</title>
        <authorList>
            <person name="Poehlein A."/>
            <person name="Seedorf H."/>
            <person name="Daniel R."/>
        </authorList>
    </citation>
    <scope>NUCLEOTIDE SEQUENCE [LARGE SCALE GENOMIC DNA]</scope>
    <source>
        <strain evidence="3 5">DSM 4103</strain>
    </source>
</reference>
<evidence type="ECO:0008006" key="6">
    <source>
        <dbReference type="Google" id="ProtNLM"/>
    </source>
</evidence>
<reference evidence="2 4" key="2">
    <citation type="journal article" date="2017" name="BMC Genomics">
        <title>Genomic analysis of methanogenic archaea reveals a shift towards energy conservation.</title>
        <authorList>
            <person name="Gilmore S.P."/>
            <person name="Henske J.K."/>
            <person name="Sexton J.A."/>
            <person name="Solomon K.V."/>
            <person name="Seppala S."/>
            <person name="Yoo J.I."/>
            <person name="Huyett L.M."/>
            <person name="Pressman A."/>
            <person name="Cogan J.Z."/>
            <person name="Kivenson V."/>
            <person name="Peng X."/>
            <person name="Tan Y."/>
            <person name="Valentine D.L."/>
            <person name="O'Malley M.A."/>
        </authorList>
    </citation>
    <scope>NUCLEOTIDE SEQUENCE [LARGE SCALE GENOMIC DNA]</scope>
    <source>
        <strain evidence="2 4">1R-7</strain>
    </source>
</reference>
<accession>A0A2A2HCZ1</accession>